<dbReference type="SUPFAM" id="SSF53335">
    <property type="entry name" value="S-adenosyl-L-methionine-dependent methyltransferases"/>
    <property type="match status" value="1"/>
</dbReference>
<dbReference type="InterPro" id="IPR029063">
    <property type="entry name" value="SAM-dependent_MTases_sf"/>
</dbReference>
<gene>
    <name evidence="1" type="ORF">CLODIP_2_CD01891</name>
</gene>
<evidence type="ECO:0000313" key="1">
    <source>
        <dbReference type="EMBL" id="CAB3372884.1"/>
    </source>
</evidence>
<protein>
    <submittedName>
        <fullName evidence="1">Uncharacterized protein</fullName>
    </submittedName>
</protein>
<sequence length="219" mass="24789">MAAFTREFEIESEKTTLNFHQNVDGDVSCVVWDAALVLAGFLDCENKRRKGFLSRKSVIELGSGVGCVALAAAALGANVTATDLPNVVPLIERNIAVNSDSILQSGGSCTARVLDWSEKSFDFIQADYILVADCVYYEQSVEPLVSVLQMFSDDKTIIYLSQEVRDYSLKQIKFWEDFHKTLLKYFEVTKIEKERQHQYFYSDDILLLELKLKEKSNNS</sequence>
<dbReference type="OrthoDB" id="413520at2759"/>
<dbReference type="PANTHER" id="PTHR14614">
    <property type="entry name" value="HEPATOCELLULAR CARCINOMA-ASSOCIATED ANTIGEN"/>
    <property type="match status" value="1"/>
</dbReference>
<dbReference type="Pfam" id="PF10294">
    <property type="entry name" value="Methyltransf_16"/>
    <property type="match status" value="1"/>
</dbReference>
<accession>A0A8S1CMP1</accession>
<organism evidence="1 2">
    <name type="scientific">Cloeon dipterum</name>
    <dbReference type="NCBI Taxonomy" id="197152"/>
    <lineage>
        <taxon>Eukaryota</taxon>
        <taxon>Metazoa</taxon>
        <taxon>Ecdysozoa</taxon>
        <taxon>Arthropoda</taxon>
        <taxon>Hexapoda</taxon>
        <taxon>Insecta</taxon>
        <taxon>Pterygota</taxon>
        <taxon>Palaeoptera</taxon>
        <taxon>Ephemeroptera</taxon>
        <taxon>Pisciforma</taxon>
        <taxon>Baetidae</taxon>
        <taxon>Cloeon</taxon>
    </lineage>
</organism>
<dbReference type="GO" id="GO:0032991">
    <property type="term" value="C:protein-containing complex"/>
    <property type="evidence" value="ECO:0007669"/>
    <property type="project" value="TreeGrafter"/>
</dbReference>
<dbReference type="PANTHER" id="PTHR14614:SF44">
    <property type="entry name" value="PROTEIN N-LYSINE METHYLTRANSFERASE METTL21D"/>
    <property type="match status" value="1"/>
</dbReference>
<reference evidence="1 2" key="1">
    <citation type="submission" date="2020-04" db="EMBL/GenBank/DDBJ databases">
        <authorList>
            <person name="Alioto T."/>
            <person name="Alioto T."/>
            <person name="Gomez Garrido J."/>
        </authorList>
    </citation>
    <scope>NUCLEOTIDE SEQUENCE [LARGE SCALE GENOMIC DNA]</scope>
</reference>
<dbReference type="Gene3D" id="3.40.50.150">
    <property type="entry name" value="Vaccinia Virus protein VP39"/>
    <property type="match status" value="1"/>
</dbReference>
<name>A0A8S1CMP1_9INSE</name>
<evidence type="ECO:0000313" key="2">
    <source>
        <dbReference type="Proteomes" id="UP000494165"/>
    </source>
</evidence>
<dbReference type="GO" id="GO:0005829">
    <property type="term" value="C:cytosol"/>
    <property type="evidence" value="ECO:0007669"/>
    <property type="project" value="TreeGrafter"/>
</dbReference>
<dbReference type="AlphaFoldDB" id="A0A8S1CMP1"/>
<dbReference type="Proteomes" id="UP000494165">
    <property type="component" value="Unassembled WGS sequence"/>
</dbReference>
<comment type="caution">
    <text evidence="1">The sequence shown here is derived from an EMBL/GenBank/DDBJ whole genome shotgun (WGS) entry which is preliminary data.</text>
</comment>
<dbReference type="EMBL" id="CADEPI010000077">
    <property type="protein sequence ID" value="CAB3372884.1"/>
    <property type="molecule type" value="Genomic_DNA"/>
</dbReference>
<keyword evidence="2" id="KW-1185">Reference proteome</keyword>
<dbReference type="InterPro" id="IPR019410">
    <property type="entry name" value="Methyltransf_16"/>
</dbReference>
<proteinExistence type="predicted"/>